<keyword evidence="2" id="KW-0812">Transmembrane</keyword>
<dbReference type="Proteomes" id="UP000775179">
    <property type="component" value="Unassembled WGS sequence"/>
</dbReference>
<evidence type="ECO:0000313" key="5">
    <source>
        <dbReference type="Proteomes" id="UP000775179"/>
    </source>
</evidence>
<dbReference type="AlphaFoldDB" id="A0ABD4RF46"/>
<dbReference type="InterPro" id="IPR002901">
    <property type="entry name" value="MGlyc_endo_b_GlcNAc-like_dom"/>
</dbReference>
<comment type="caution">
    <text evidence="4">The sequence shown here is derived from an EMBL/GenBank/DDBJ whole genome shotgun (WGS) entry which is preliminary data.</text>
</comment>
<keyword evidence="2" id="KW-0472">Membrane</keyword>
<dbReference type="EMBL" id="JAIFTX010000005">
    <property type="protein sequence ID" value="MBX7290117.1"/>
    <property type="molecule type" value="Genomic_DNA"/>
</dbReference>
<dbReference type="KEGG" id="cchv:BTM20_05545"/>
<name>A0ABD4RF46_9CLOT</name>
<sequence>MEWKGSYSGLVSYKKSKDKKVSKRRFLEILFIIVVLITVVLSFLKRGVNKDFIKLSEDTINYYIQTCDEVSLNKGQLNWQEVAVVYATINNGTFEASKKEDVIKIGNNFFEYNSNTGEYKIKTLEKVLKDLGAKGEEIKKAKECLVSIEDNYLNTSLAKDQNKKTFIKDLSNEALNNYKEYGILPSITIAQAILESGWGESELSDKHNNLFGIKADESWSGKKIKMKTKENYDDFIEDYFRVYRTKAASIEDHGRFLNENIRYKENGVFEAKNYKDQAKAIEKAGYSTANNENGEPIYANSLIDVIQRNNLMLYDTEVNR</sequence>
<evidence type="ECO:0000256" key="1">
    <source>
        <dbReference type="ARBA" id="ARBA00022801"/>
    </source>
</evidence>
<dbReference type="PANTHER" id="PTHR33308:SF9">
    <property type="entry name" value="PEPTIDOGLYCAN HYDROLASE FLGJ"/>
    <property type="match status" value="1"/>
</dbReference>
<organism evidence="4 5">
    <name type="scientific">Clostridium chauvoei</name>
    <dbReference type="NCBI Taxonomy" id="46867"/>
    <lineage>
        <taxon>Bacteria</taxon>
        <taxon>Bacillati</taxon>
        <taxon>Bacillota</taxon>
        <taxon>Clostridia</taxon>
        <taxon>Eubacteriales</taxon>
        <taxon>Clostridiaceae</taxon>
        <taxon>Clostridium</taxon>
    </lineage>
</organism>
<reference evidence="4 5" key="1">
    <citation type="submission" date="2021-08" db="EMBL/GenBank/DDBJ databases">
        <title>Genome sequence analysis of Clostridium chauvoei strains of European origin and evaluation of typing options for outbreak investigations.</title>
        <authorList>
            <person name="Abdel-Glil M."/>
            <person name="Thomas P."/>
            <person name="Seyboldt C."/>
        </authorList>
    </citation>
    <scope>NUCLEOTIDE SEQUENCE [LARGE SCALE GENOMIC DNA]</scope>
    <source>
        <strain evidence="4 5">S0260-09</strain>
    </source>
</reference>
<evidence type="ECO:0000313" key="4">
    <source>
        <dbReference type="EMBL" id="MBX7290117.1"/>
    </source>
</evidence>
<feature type="transmembrane region" description="Helical" evidence="2">
    <location>
        <begin position="26"/>
        <end position="44"/>
    </location>
</feature>
<dbReference type="InterPro" id="IPR051056">
    <property type="entry name" value="Glycosyl_Hydrolase_73"/>
</dbReference>
<keyword evidence="1 4" id="KW-0378">Hydrolase</keyword>
<accession>A0ABD4RF46</accession>
<proteinExistence type="predicted"/>
<dbReference type="SMART" id="SM00047">
    <property type="entry name" value="LYZ2"/>
    <property type="match status" value="1"/>
</dbReference>
<gene>
    <name evidence="4" type="ORF">K4H94_03505</name>
</gene>
<dbReference type="RefSeq" id="WP_021875314.1">
    <property type="nucleotide sequence ID" value="NZ_CP018624.1"/>
</dbReference>
<evidence type="ECO:0000256" key="2">
    <source>
        <dbReference type="SAM" id="Phobius"/>
    </source>
</evidence>
<dbReference type="Gene3D" id="1.10.530.10">
    <property type="match status" value="1"/>
</dbReference>
<dbReference type="GeneID" id="66301322"/>
<evidence type="ECO:0000259" key="3">
    <source>
        <dbReference type="SMART" id="SM00047"/>
    </source>
</evidence>
<keyword evidence="2" id="KW-1133">Transmembrane helix</keyword>
<dbReference type="PANTHER" id="PTHR33308">
    <property type="entry name" value="PEPTIDOGLYCAN HYDROLASE FLGJ"/>
    <property type="match status" value="1"/>
</dbReference>
<feature type="domain" description="Mannosyl-glycoprotein endo-beta-N-acetylglucosamidase-like" evidence="3">
    <location>
        <begin position="156"/>
        <end position="315"/>
    </location>
</feature>
<dbReference type="GO" id="GO:0016787">
    <property type="term" value="F:hydrolase activity"/>
    <property type="evidence" value="ECO:0007669"/>
    <property type="project" value="UniProtKB-KW"/>
</dbReference>
<dbReference type="Pfam" id="PF01832">
    <property type="entry name" value="Glucosaminidase"/>
    <property type="match status" value="1"/>
</dbReference>
<protein>
    <submittedName>
        <fullName evidence="4">Glycoside hydrolase family 73 protein</fullName>
    </submittedName>
</protein>